<dbReference type="PANTHER" id="PTHR23025:SF3">
    <property type="entry name" value="HORMONE-SENSITIVE LIPASE"/>
    <property type="match status" value="1"/>
</dbReference>
<dbReference type="PANTHER" id="PTHR23025">
    <property type="entry name" value="TRIACYLGLYCEROL LIPASE"/>
    <property type="match status" value="1"/>
</dbReference>
<dbReference type="GO" id="GO:0005811">
    <property type="term" value="C:lipid droplet"/>
    <property type="evidence" value="ECO:0007669"/>
    <property type="project" value="UniProtKB-SubCell"/>
</dbReference>
<evidence type="ECO:0000256" key="3">
    <source>
        <dbReference type="ARBA" id="ARBA00004236"/>
    </source>
</evidence>
<feature type="region of interest" description="Disordered" evidence="45">
    <location>
        <begin position="863"/>
        <end position="887"/>
    </location>
</feature>
<dbReference type="EC" id="3.1.1.23" evidence="11"/>
<comment type="catalytic activity">
    <reaction evidence="32">
        <text>2-(5Z,8Z,11Z,14Z-eicosatetraenoyl)-glycerol + H2O = glycerol + (5Z,8Z,11Z,14Z)-eicosatetraenoate + H(+)</text>
        <dbReference type="Rhea" id="RHEA:26132"/>
        <dbReference type="ChEBI" id="CHEBI:15377"/>
        <dbReference type="ChEBI" id="CHEBI:15378"/>
        <dbReference type="ChEBI" id="CHEBI:17754"/>
        <dbReference type="ChEBI" id="CHEBI:32395"/>
        <dbReference type="ChEBI" id="CHEBI:52392"/>
    </reaction>
    <physiologicalReaction direction="left-to-right" evidence="32">
        <dbReference type="Rhea" id="RHEA:26133"/>
    </physiologicalReaction>
</comment>
<comment type="subunit">
    <text evidence="29">Monomer and homodimer. Interacts with CAVIN1 in the adipocyte cytoplasm. Interacts with PLIN5.</text>
</comment>
<dbReference type="EMBL" id="CAJOBO010000903">
    <property type="protein sequence ID" value="CAF4308972.1"/>
    <property type="molecule type" value="Genomic_DNA"/>
</dbReference>
<evidence type="ECO:0000256" key="16">
    <source>
        <dbReference type="ARBA" id="ARBA00022553"/>
    </source>
</evidence>
<keyword evidence="14" id="KW-0963">Cytoplasm</keyword>
<dbReference type="Gene3D" id="1.10.238.10">
    <property type="entry name" value="EF-hand"/>
    <property type="match status" value="2"/>
</dbReference>
<evidence type="ECO:0000256" key="30">
    <source>
        <dbReference type="ARBA" id="ARBA00047438"/>
    </source>
</evidence>
<keyword evidence="20" id="KW-0106">Calcium</keyword>
<sequence length="1121" mass="125895">MSLTRKIPKSKRKPTLKGKTLTEEQQLEYKQAYSLFDRDEDGLINPKELSYLIRSLECNPSDNEIQSLIDRVVDEGNSLIDCNQFLIMMSLLHKTRDKDKRRELHEIFTAIDTDNNGVIDSTELRTIMRLINSGVDDIKLTKEEIDEMIAEVDSDKDGRITFNVKASRWSIVPAQHRSITILTTVVASNPMGMNKTEEPSLKNEANQSADGATRSITDRLPMGPIVAAGRLMSCLSKQSRSITSKRAYTVSGTGNEKSSFLTTLSTQISSSRFRSSSSQSPPSTRSTSCSGSSCNKESSPPMHNSKTTPSDLNKISKTSTTPTMPTPDTVGHEFNFNSTYTQLRDLADTNCTYFSRQKTDVCRRFERLLIQLKHTLDLSVPLIRYLTDNFHHFDYSPEIKAHGYRSLVVAHGQACVGTLDILQQVDTKRVGLLFNLMYSSRLFQDLESWTKALIAMQHILTLAVNMVDYSEKKVLYVDANHVPLDIELDYFKMVAFDSEYFFGRTCGFQFAPSMQKMLTFLLAGLATFHETYNRSIPYAAASLATAPKYILFPEQRAKKCAAIFRDSDYLFCKSFWNIVDHDYVKMGSRYIVPSVTVSKYFQIGPEEIEINSIIIPPPTACAAPDEPNECAAGNIGNGSDNATGSGTKQPKQLVNLKLLSHEVREGMNELPLKKNDFEISSMEILPMSDHLLLHIHGGGFIATSTTTHEVYLKPWALGLEIPIVSIDYSLAPESPYPRAIEECFYAYAWVLKNANKLGWNGKTLLLAGDSAGGNLVTIVTMKSIEVGLRKPDAIICFYTPFLLGYSMSPSRLMAIMDPLLNTGFLWRCLAAYAGIKSSDDEFETVTIPNLDDTTAEKQQKLNNVTSSPGQTVPQSDNNSSPEQVPNRAEYIRGDSYYSRLGDIMGSRQAYLLRKLRESTLPNNPYMSPLRASDDTLRQFPTTYLVACHQDPLLDDSITFARHLRSLSVEHHLVIVQNLTHGFLSFYNANTDCKRTADLIMNDLARRYNIDGPLFPSSSSTKKKKRNKKNVLAPLTNPIFPLTRTRTTTTTTDIIHPFIDDNVEFARRLRDLNVPHHLNVVDEFPHGFLDFGFAATNVAQYNIEIINMMLNILKQSESIHTD</sequence>
<evidence type="ECO:0000256" key="40">
    <source>
        <dbReference type="ARBA" id="ARBA00049208"/>
    </source>
</evidence>
<evidence type="ECO:0000256" key="11">
    <source>
        <dbReference type="ARBA" id="ARBA00013254"/>
    </source>
</evidence>
<dbReference type="PROSITE" id="PS01173">
    <property type="entry name" value="LIPASE_GDXG_HIS"/>
    <property type="match status" value="1"/>
</dbReference>
<evidence type="ECO:0000256" key="5">
    <source>
        <dbReference type="ARBA" id="ARBA00004502"/>
    </source>
</evidence>
<dbReference type="PROSITE" id="PS00018">
    <property type="entry name" value="EF_HAND_1"/>
    <property type="match status" value="2"/>
</dbReference>
<comment type="catalytic activity">
    <reaction evidence="26">
        <text>1-O-hexadecyl-2-acetyl-sn-glycerol + H2O = 1-O-hexadecyl-sn-glycerol + acetate + H(+)</text>
        <dbReference type="Rhea" id="RHEA:38563"/>
        <dbReference type="ChEBI" id="CHEBI:15377"/>
        <dbReference type="ChEBI" id="CHEBI:15378"/>
        <dbReference type="ChEBI" id="CHEBI:30089"/>
        <dbReference type="ChEBI" id="CHEBI:34115"/>
        <dbReference type="ChEBI" id="CHEBI:75936"/>
    </reaction>
    <physiologicalReaction direction="left-to-right" evidence="26">
        <dbReference type="Rhea" id="RHEA:38564"/>
    </physiologicalReaction>
</comment>
<accession>A0A820ICF4</accession>
<dbReference type="CDD" id="cd00051">
    <property type="entry name" value="EFh"/>
    <property type="match status" value="2"/>
</dbReference>
<dbReference type="EC" id="3.1.1.79" evidence="10"/>
<comment type="catalytic activity">
    <reaction evidence="36">
        <text>1,2-di-(9Z-octadecenoyl)-glycerol + (9Z)-octadecenoate + H(+) = 1,2,3-tri-(9Z-octadecenoyl)-glycerol + H2O</text>
        <dbReference type="Rhea" id="RHEA:38379"/>
        <dbReference type="ChEBI" id="CHEBI:15377"/>
        <dbReference type="ChEBI" id="CHEBI:15378"/>
        <dbReference type="ChEBI" id="CHEBI:30823"/>
        <dbReference type="ChEBI" id="CHEBI:52323"/>
        <dbReference type="ChEBI" id="CHEBI:53753"/>
    </reaction>
    <physiologicalReaction direction="right-to-left" evidence="36">
        <dbReference type="Rhea" id="RHEA:38381"/>
    </physiologicalReaction>
</comment>
<dbReference type="GO" id="GO:0005829">
    <property type="term" value="C:cytosol"/>
    <property type="evidence" value="ECO:0007669"/>
    <property type="project" value="UniProtKB-SubCell"/>
</dbReference>
<keyword evidence="22" id="KW-0443">Lipid metabolism</keyword>
<dbReference type="Proteomes" id="UP000663851">
    <property type="component" value="Unassembled WGS sequence"/>
</dbReference>
<evidence type="ECO:0000256" key="31">
    <source>
        <dbReference type="ARBA" id="ARBA00047458"/>
    </source>
</evidence>
<evidence type="ECO:0000256" key="38">
    <source>
        <dbReference type="ARBA" id="ARBA00049053"/>
    </source>
</evidence>
<dbReference type="Pfam" id="PF13499">
    <property type="entry name" value="EF-hand_7"/>
    <property type="match status" value="1"/>
</dbReference>
<dbReference type="InterPro" id="IPR013094">
    <property type="entry name" value="AB_hydrolase_3"/>
</dbReference>
<evidence type="ECO:0000256" key="20">
    <source>
        <dbReference type="ARBA" id="ARBA00022837"/>
    </source>
</evidence>
<dbReference type="GO" id="GO:0005509">
    <property type="term" value="F:calcium ion binding"/>
    <property type="evidence" value="ECO:0007669"/>
    <property type="project" value="InterPro"/>
</dbReference>
<evidence type="ECO:0000256" key="13">
    <source>
        <dbReference type="ARBA" id="ARBA00022475"/>
    </source>
</evidence>
<evidence type="ECO:0000256" key="21">
    <source>
        <dbReference type="ARBA" id="ARBA00022963"/>
    </source>
</evidence>
<comment type="pathway">
    <text evidence="8">Lipid metabolism.</text>
</comment>
<evidence type="ECO:0000256" key="18">
    <source>
        <dbReference type="ARBA" id="ARBA00022737"/>
    </source>
</evidence>
<feature type="region of interest" description="Disordered" evidence="45">
    <location>
        <begin position="1"/>
        <end position="21"/>
    </location>
</feature>
<dbReference type="PROSITE" id="PS50222">
    <property type="entry name" value="EF_HAND_2"/>
    <property type="match status" value="2"/>
</dbReference>
<evidence type="ECO:0000256" key="2">
    <source>
        <dbReference type="ARBA" id="ARBA00001613"/>
    </source>
</evidence>
<dbReference type="GO" id="GO:0004806">
    <property type="term" value="F:triacylglycerol lipase activity"/>
    <property type="evidence" value="ECO:0007669"/>
    <property type="project" value="TreeGrafter"/>
</dbReference>
<evidence type="ECO:0000256" key="12">
    <source>
        <dbReference type="ARBA" id="ARBA00015845"/>
    </source>
</evidence>
<comment type="catalytic activity">
    <reaction evidence="41">
        <text>1,3-di-(9Z-octadecenoyl)-glycerol + H2O = 1-(9Z-octadecenoyl)-glycerol + (9Z)-octadecenoate + H(+)</text>
        <dbReference type="Rhea" id="RHEA:39939"/>
        <dbReference type="ChEBI" id="CHEBI:15377"/>
        <dbReference type="ChEBI" id="CHEBI:15378"/>
        <dbReference type="ChEBI" id="CHEBI:30823"/>
        <dbReference type="ChEBI" id="CHEBI:75342"/>
        <dbReference type="ChEBI" id="CHEBI:75735"/>
    </reaction>
    <physiologicalReaction direction="left-to-right" evidence="41">
        <dbReference type="Rhea" id="RHEA:39940"/>
    </physiologicalReaction>
</comment>
<evidence type="ECO:0000256" key="37">
    <source>
        <dbReference type="ARBA" id="ARBA00048674"/>
    </source>
</evidence>
<comment type="catalytic activity">
    <reaction evidence="1">
        <text>a triacylglycerol + H2O = a diacylglycerol + a fatty acid + H(+)</text>
        <dbReference type="Rhea" id="RHEA:12044"/>
        <dbReference type="ChEBI" id="CHEBI:15377"/>
        <dbReference type="ChEBI" id="CHEBI:15378"/>
        <dbReference type="ChEBI" id="CHEBI:17855"/>
        <dbReference type="ChEBI" id="CHEBI:18035"/>
        <dbReference type="ChEBI" id="CHEBI:28868"/>
        <dbReference type="EC" id="3.1.1.79"/>
    </reaction>
</comment>
<comment type="catalytic activity">
    <reaction evidence="37">
        <text>1,2-di-(9Z-octadecenoyl)-glycerol + H2O = (9Z-octadecenoyl)-glycerol + (9Z)-octadecenoate + H(+)</text>
        <dbReference type="Rhea" id="RHEA:38455"/>
        <dbReference type="ChEBI" id="CHEBI:15377"/>
        <dbReference type="ChEBI" id="CHEBI:15378"/>
        <dbReference type="ChEBI" id="CHEBI:30823"/>
        <dbReference type="ChEBI" id="CHEBI:52323"/>
        <dbReference type="ChEBI" id="CHEBI:75937"/>
    </reaction>
    <physiologicalReaction direction="left-to-right" evidence="37">
        <dbReference type="Rhea" id="RHEA:38456"/>
    </physiologicalReaction>
</comment>
<comment type="catalytic activity">
    <reaction evidence="38">
        <text>all-trans-retinyl hexadecanoate + H2O = all-trans-retinol + hexadecanoate + H(+)</text>
        <dbReference type="Rhea" id="RHEA:13933"/>
        <dbReference type="ChEBI" id="CHEBI:7896"/>
        <dbReference type="ChEBI" id="CHEBI:15377"/>
        <dbReference type="ChEBI" id="CHEBI:15378"/>
        <dbReference type="ChEBI" id="CHEBI:17336"/>
        <dbReference type="ChEBI" id="CHEBI:17616"/>
    </reaction>
    <physiologicalReaction direction="left-to-right" evidence="38">
        <dbReference type="Rhea" id="RHEA:13934"/>
    </physiologicalReaction>
</comment>
<evidence type="ECO:0000256" key="43">
    <source>
        <dbReference type="ARBA" id="ARBA00049519"/>
    </source>
</evidence>
<dbReference type="GO" id="GO:0019433">
    <property type="term" value="P:triglyceride catabolic process"/>
    <property type="evidence" value="ECO:0007669"/>
    <property type="project" value="UniProtKB-UniPathway"/>
</dbReference>
<evidence type="ECO:0000256" key="39">
    <source>
        <dbReference type="ARBA" id="ARBA00049143"/>
    </source>
</evidence>
<evidence type="ECO:0000256" key="34">
    <source>
        <dbReference type="ARBA" id="ARBA00047674"/>
    </source>
</evidence>
<evidence type="ECO:0000256" key="9">
    <source>
        <dbReference type="ARBA" id="ARBA00010515"/>
    </source>
</evidence>
<dbReference type="GO" id="GO:0008203">
    <property type="term" value="P:cholesterol metabolic process"/>
    <property type="evidence" value="ECO:0007669"/>
    <property type="project" value="UniProtKB-KW"/>
</dbReference>
<evidence type="ECO:0000256" key="22">
    <source>
        <dbReference type="ARBA" id="ARBA00023098"/>
    </source>
</evidence>
<evidence type="ECO:0000256" key="15">
    <source>
        <dbReference type="ARBA" id="ARBA00022548"/>
    </source>
</evidence>
<feature type="compositionally biased region" description="Low complexity" evidence="45">
    <location>
        <begin position="318"/>
        <end position="329"/>
    </location>
</feature>
<feature type="region of interest" description="Disordered" evidence="45">
    <location>
        <begin position="190"/>
        <end position="221"/>
    </location>
</feature>
<protein>
    <recommendedName>
        <fullName evidence="12">Hormone-sensitive lipase</fullName>
        <ecNumber evidence="11">3.1.1.23</ecNumber>
        <ecNumber evidence="10">3.1.1.79</ecNumber>
    </recommendedName>
    <alternativeName>
        <fullName evidence="28">Monoacylglycerol lipase LIPE</fullName>
    </alternativeName>
    <alternativeName>
        <fullName evidence="27">Retinyl ester hydrolase</fullName>
    </alternativeName>
</protein>
<dbReference type="FunFam" id="1.10.238.10:FF:000178">
    <property type="entry name" value="Calmodulin-2 A"/>
    <property type="match status" value="1"/>
</dbReference>
<feature type="domain" description="EF-hand" evidence="46">
    <location>
        <begin position="99"/>
        <end position="134"/>
    </location>
</feature>
<evidence type="ECO:0000256" key="27">
    <source>
        <dbReference type="ARBA" id="ARBA00030031"/>
    </source>
</evidence>
<feature type="compositionally biased region" description="Basic residues" evidence="45">
    <location>
        <begin position="1"/>
        <end position="16"/>
    </location>
</feature>
<proteinExistence type="inferred from homology"/>
<keyword evidence="13" id="KW-1003">Cell membrane</keyword>
<dbReference type="Pfam" id="PF07859">
    <property type="entry name" value="Abhydrolase_3"/>
    <property type="match status" value="2"/>
</dbReference>
<evidence type="ECO:0000313" key="47">
    <source>
        <dbReference type="EMBL" id="CAF4308972.1"/>
    </source>
</evidence>
<evidence type="ECO:0000256" key="25">
    <source>
        <dbReference type="ARBA" id="ARBA00023221"/>
    </source>
</evidence>
<gene>
    <name evidence="47" type="ORF">HFQ381_LOCUS14041</name>
</gene>
<evidence type="ECO:0000256" key="19">
    <source>
        <dbReference type="ARBA" id="ARBA00022801"/>
    </source>
</evidence>
<dbReference type="InterPro" id="IPR029058">
    <property type="entry name" value="AB_hydrolase_fold"/>
</dbReference>
<dbReference type="Pfam" id="PF06350">
    <property type="entry name" value="HSL_N"/>
    <property type="match status" value="1"/>
</dbReference>
<evidence type="ECO:0000256" key="32">
    <source>
        <dbReference type="ARBA" id="ARBA00047476"/>
    </source>
</evidence>
<evidence type="ECO:0000256" key="14">
    <source>
        <dbReference type="ARBA" id="ARBA00022490"/>
    </source>
</evidence>
<comment type="catalytic activity">
    <reaction evidence="43">
        <text>1,2-di-(9Z-octadecenoyl)-sn-glycerol + H2O = (9Z-octadecenoyl)-glycerol + (9Z)-octadecenoate + H(+)</text>
        <dbReference type="Rhea" id="RHEA:39935"/>
        <dbReference type="ChEBI" id="CHEBI:15377"/>
        <dbReference type="ChEBI" id="CHEBI:15378"/>
        <dbReference type="ChEBI" id="CHEBI:30823"/>
        <dbReference type="ChEBI" id="CHEBI:52333"/>
        <dbReference type="ChEBI" id="CHEBI:75937"/>
    </reaction>
    <physiologicalReaction direction="left-to-right" evidence="43">
        <dbReference type="Rhea" id="RHEA:39936"/>
    </physiologicalReaction>
</comment>
<evidence type="ECO:0000256" key="23">
    <source>
        <dbReference type="ARBA" id="ARBA00023136"/>
    </source>
</evidence>
<reference evidence="47" key="1">
    <citation type="submission" date="2021-02" db="EMBL/GenBank/DDBJ databases">
        <authorList>
            <person name="Nowell W R."/>
        </authorList>
    </citation>
    <scope>NUCLEOTIDE SEQUENCE</scope>
</reference>
<keyword evidence="18" id="KW-0677">Repeat</keyword>
<evidence type="ECO:0000256" key="35">
    <source>
        <dbReference type="ARBA" id="ARBA00048386"/>
    </source>
</evidence>
<dbReference type="PROSITE" id="PS01174">
    <property type="entry name" value="LIPASE_GDXG_SER"/>
    <property type="match status" value="1"/>
</dbReference>
<feature type="active site" evidence="44">
    <location>
        <position position="770"/>
    </location>
</feature>
<keyword evidence="17" id="KW-0551">Lipid droplet</keyword>
<comment type="subcellular location">
    <subcellularLocation>
        <location evidence="3">Cell membrane</location>
    </subcellularLocation>
    <subcellularLocation>
        <location evidence="6">Cytoplasm</location>
        <location evidence="6">Cytosol</location>
    </subcellularLocation>
    <subcellularLocation>
        <location evidence="5">Lipid droplet</location>
    </subcellularLocation>
    <subcellularLocation>
        <location evidence="4">Membrane</location>
        <location evidence="4">Caveola</location>
    </subcellularLocation>
</comment>
<keyword evidence="23" id="KW-0472">Membrane</keyword>
<keyword evidence="19" id="KW-0378">Hydrolase</keyword>
<comment type="caution">
    <text evidence="47">The sequence shown here is derived from an EMBL/GenBank/DDBJ whole genome shotgun (WGS) entry which is preliminary data.</text>
</comment>
<evidence type="ECO:0000256" key="1">
    <source>
        <dbReference type="ARBA" id="ARBA00000803"/>
    </source>
</evidence>
<comment type="catalytic activity">
    <reaction evidence="30">
        <text>1-(9Z-octadecenoyl)-glycerol + H2O = glycerol + (9Z)-octadecenoate + H(+)</text>
        <dbReference type="Rhea" id="RHEA:38487"/>
        <dbReference type="ChEBI" id="CHEBI:15377"/>
        <dbReference type="ChEBI" id="CHEBI:15378"/>
        <dbReference type="ChEBI" id="CHEBI:17754"/>
        <dbReference type="ChEBI" id="CHEBI:30823"/>
        <dbReference type="ChEBI" id="CHEBI:75342"/>
    </reaction>
    <physiologicalReaction direction="left-to-right" evidence="30">
        <dbReference type="Rhea" id="RHEA:38488"/>
    </physiologicalReaction>
</comment>
<evidence type="ECO:0000313" key="48">
    <source>
        <dbReference type="Proteomes" id="UP000663851"/>
    </source>
</evidence>
<dbReference type="GO" id="GO:0004771">
    <property type="term" value="F:sterol ester esterase activity"/>
    <property type="evidence" value="ECO:0007669"/>
    <property type="project" value="TreeGrafter"/>
</dbReference>
<feature type="region of interest" description="Disordered" evidence="45">
    <location>
        <begin position="270"/>
        <end position="331"/>
    </location>
</feature>
<evidence type="ECO:0000256" key="4">
    <source>
        <dbReference type="ARBA" id="ARBA00004345"/>
    </source>
</evidence>
<dbReference type="SUPFAM" id="SSF47473">
    <property type="entry name" value="EF-hand"/>
    <property type="match status" value="1"/>
</dbReference>
<comment type="catalytic activity">
    <reaction evidence="2">
        <text>Hydrolyzes glycerol monoesters of long-chain fatty acids.</text>
        <dbReference type="EC" id="3.1.1.23"/>
    </reaction>
</comment>
<feature type="compositionally biased region" description="Polar residues" evidence="45">
    <location>
        <begin position="863"/>
        <end position="883"/>
    </location>
</feature>
<evidence type="ECO:0000256" key="6">
    <source>
        <dbReference type="ARBA" id="ARBA00004514"/>
    </source>
</evidence>
<keyword evidence="24" id="KW-1207">Sterol metabolism</keyword>
<evidence type="ECO:0000256" key="17">
    <source>
        <dbReference type="ARBA" id="ARBA00022677"/>
    </source>
</evidence>
<evidence type="ECO:0000256" key="42">
    <source>
        <dbReference type="ARBA" id="ARBA00049461"/>
    </source>
</evidence>
<dbReference type="InterPro" id="IPR033140">
    <property type="entry name" value="Lipase_GDXG_put_SER_AS"/>
</dbReference>
<comment type="catalytic activity">
    <reaction evidence="31">
        <text>1,2-di-(9Z-octadecenoyl)-glycerol + H2O = 2-(9Z-octadecenoyl)-glycerol + (9Z)-octadecenoate + H(+)</text>
        <dbReference type="Rhea" id="RHEA:38659"/>
        <dbReference type="ChEBI" id="CHEBI:15377"/>
        <dbReference type="ChEBI" id="CHEBI:15378"/>
        <dbReference type="ChEBI" id="CHEBI:30823"/>
        <dbReference type="ChEBI" id="CHEBI:52323"/>
        <dbReference type="ChEBI" id="CHEBI:73990"/>
    </reaction>
    <physiologicalReaction direction="left-to-right" evidence="31">
        <dbReference type="Rhea" id="RHEA:38660"/>
    </physiologicalReaction>
</comment>
<comment type="catalytic activity">
    <reaction evidence="35">
        <text>1,2,3-tri-(9Z-octadecenoyl)-glycerol + H2O = di-(9Z)-octadecenoylglycerol + (9Z)-octadecenoate + H(+)</text>
        <dbReference type="Rhea" id="RHEA:38575"/>
        <dbReference type="ChEBI" id="CHEBI:15377"/>
        <dbReference type="ChEBI" id="CHEBI:15378"/>
        <dbReference type="ChEBI" id="CHEBI:30823"/>
        <dbReference type="ChEBI" id="CHEBI:53753"/>
        <dbReference type="ChEBI" id="CHEBI:75945"/>
    </reaction>
    <physiologicalReaction direction="left-to-right" evidence="35">
        <dbReference type="Rhea" id="RHEA:38576"/>
    </physiologicalReaction>
</comment>
<dbReference type="InterPro" id="IPR002168">
    <property type="entry name" value="Lipase_GDXG_HIS_AS"/>
</dbReference>
<comment type="catalytic activity">
    <reaction evidence="34">
        <text>a diacylglycerol + H2O = a monoacylglycerol + a fatty acid + H(+)</text>
        <dbReference type="Rhea" id="RHEA:32731"/>
        <dbReference type="ChEBI" id="CHEBI:15377"/>
        <dbReference type="ChEBI" id="CHEBI:15378"/>
        <dbReference type="ChEBI" id="CHEBI:17408"/>
        <dbReference type="ChEBI" id="CHEBI:18035"/>
        <dbReference type="ChEBI" id="CHEBI:28868"/>
        <dbReference type="EC" id="3.1.1.79"/>
    </reaction>
</comment>
<dbReference type="InterPro" id="IPR011992">
    <property type="entry name" value="EF-hand-dom_pair"/>
</dbReference>
<feature type="compositionally biased region" description="Low complexity" evidence="45">
    <location>
        <begin position="270"/>
        <end position="300"/>
    </location>
</feature>
<dbReference type="Gene3D" id="3.40.50.1820">
    <property type="entry name" value="alpha/beta hydrolase"/>
    <property type="match status" value="2"/>
</dbReference>
<dbReference type="InterPro" id="IPR018247">
    <property type="entry name" value="EF_Hand_1_Ca_BS"/>
</dbReference>
<name>A0A820ICF4_9BILA</name>
<dbReference type="InterPro" id="IPR002048">
    <property type="entry name" value="EF_hand_dom"/>
</dbReference>
<evidence type="ECO:0000256" key="8">
    <source>
        <dbReference type="ARBA" id="ARBA00005189"/>
    </source>
</evidence>
<comment type="catalytic activity">
    <reaction evidence="42">
        <text>2-(9Z-octadecenoyl)-glycerol + H2O = glycerol + (9Z)-octadecenoate + H(+)</text>
        <dbReference type="Rhea" id="RHEA:38491"/>
        <dbReference type="ChEBI" id="CHEBI:15377"/>
        <dbReference type="ChEBI" id="CHEBI:15378"/>
        <dbReference type="ChEBI" id="CHEBI:17754"/>
        <dbReference type="ChEBI" id="CHEBI:30823"/>
        <dbReference type="ChEBI" id="CHEBI:73990"/>
    </reaction>
    <physiologicalReaction direction="left-to-right" evidence="42">
        <dbReference type="Rhea" id="RHEA:38492"/>
    </physiologicalReaction>
</comment>
<dbReference type="SMART" id="SM00054">
    <property type="entry name" value="EFh"/>
    <property type="match status" value="3"/>
</dbReference>
<dbReference type="GO" id="GO:0047372">
    <property type="term" value="F:monoacylglycerol lipase activity"/>
    <property type="evidence" value="ECO:0007669"/>
    <property type="project" value="UniProtKB-EC"/>
</dbReference>
<comment type="catalytic activity">
    <reaction evidence="40">
        <text>a monoacylglycerol + H2O = glycerol + a fatty acid + H(+)</text>
        <dbReference type="Rhea" id="RHEA:15245"/>
        <dbReference type="ChEBI" id="CHEBI:15377"/>
        <dbReference type="ChEBI" id="CHEBI:15378"/>
        <dbReference type="ChEBI" id="CHEBI:17408"/>
        <dbReference type="ChEBI" id="CHEBI:17754"/>
        <dbReference type="ChEBI" id="CHEBI:28868"/>
        <dbReference type="EC" id="3.1.1.79"/>
    </reaction>
</comment>
<evidence type="ECO:0000256" key="26">
    <source>
        <dbReference type="ARBA" id="ARBA00023406"/>
    </source>
</evidence>
<dbReference type="SUPFAM" id="SSF53474">
    <property type="entry name" value="alpha/beta-Hydrolases"/>
    <property type="match status" value="1"/>
</dbReference>
<evidence type="ECO:0000259" key="46">
    <source>
        <dbReference type="PROSITE" id="PS50222"/>
    </source>
</evidence>
<organism evidence="47 48">
    <name type="scientific">Rotaria socialis</name>
    <dbReference type="NCBI Taxonomy" id="392032"/>
    <lineage>
        <taxon>Eukaryota</taxon>
        <taxon>Metazoa</taxon>
        <taxon>Spiralia</taxon>
        <taxon>Gnathifera</taxon>
        <taxon>Rotifera</taxon>
        <taxon>Eurotatoria</taxon>
        <taxon>Bdelloidea</taxon>
        <taxon>Philodinida</taxon>
        <taxon>Philodinidae</taxon>
        <taxon>Rotaria</taxon>
    </lineage>
</organism>
<evidence type="ECO:0000256" key="29">
    <source>
        <dbReference type="ARBA" id="ARBA00046695"/>
    </source>
</evidence>
<evidence type="ECO:0000256" key="45">
    <source>
        <dbReference type="SAM" id="MobiDB-lite"/>
    </source>
</evidence>
<evidence type="ECO:0000256" key="44">
    <source>
        <dbReference type="PROSITE-ProRule" id="PRU10038"/>
    </source>
</evidence>
<comment type="similarity">
    <text evidence="9">Belongs to the 'GDXG' lipolytic enzyme family.</text>
</comment>
<dbReference type="AlphaFoldDB" id="A0A820ICF4"/>
<keyword evidence="16" id="KW-0597">Phosphoprotein</keyword>
<evidence type="ECO:0000256" key="28">
    <source>
        <dbReference type="ARBA" id="ARBA00031112"/>
    </source>
</evidence>
<comment type="pathway">
    <text evidence="7">Glycerolipid metabolism; triacylglycerol degradation.</text>
</comment>
<dbReference type="InterPro" id="IPR010468">
    <property type="entry name" value="HSL_N"/>
</dbReference>
<evidence type="ECO:0000256" key="33">
    <source>
        <dbReference type="ARBA" id="ARBA00047653"/>
    </source>
</evidence>
<feature type="compositionally biased region" description="Polar residues" evidence="45">
    <location>
        <begin position="301"/>
        <end position="317"/>
    </location>
</feature>
<comment type="catalytic activity">
    <reaction evidence="33">
        <text>cholesteryl (9Z-octadecenoate) + H2O = cholesterol + (9Z)-octadecenoate + H(+)</text>
        <dbReference type="Rhea" id="RHEA:33875"/>
        <dbReference type="ChEBI" id="CHEBI:15377"/>
        <dbReference type="ChEBI" id="CHEBI:15378"/>
        <dbReference type="ChEBI" id="CHEBI:16113"/>
        <dbReference type="ChEBI" id="CHEBI:30823"/>
        <dbReference type="ChEBI" id="CHEBI:46898"/>
    </reaction>
    <physiologicalReaction direction="left-to-right" evidence="33">
        <dbReference type="Rhea" id="RHEA:33876"/>
    </physiologicalReaction>
</comment>
<dbReference type="UniPathway" id="UPA00256"/>
<keyword evidence="21" id="KW-0442">Lipid degradation</keyword>
<dbReference type="GO" id="GO:0005901">
    <property type="term" value="C:caveola"/>
    <property type="evidence" value="ECO:0007669"/>
    <property type="project" value="UniProtKB-SubCell"/>
</dbReference>
<keyword evidence="15" id="KW-0153">Cholesterol metabolism</keyword>
<evidence type="ECO:0000256" key="41">
    <source>
        <dbReference type="ARBA" id="ARBA00049372"/>
    </source>
</evidence>
<keyword evidence="25" id="KW-0753">Steroid metabolism</keyword>
<comment type="catalytic activity">
    <reaction evidence="39">
        <text>2,3-di-(9Z)-octadecenoyl-sn-glycerol + H2O = 2-(9Z-octadecenoyl)-glycerol + (9Z)-octadecenoate + H(+)</text>
        <dbReference type="Rhea" id="RHEA:38383"/>
        <dbReference type="ChEBI" id="CHEBI:15377"/>
        <dbReference type="ChEBI" id="CHEBI:15378"/>
        <dbReference type="ChEBI" id="CHEBI:30823"/>
        <dbReference type="ChEBI" id="CHEBI:73990"/>
        <dbReference type="ChEBI" id="CHEBI:75824"/>
    </reaction>
    <physiologicalReaction direction="left-to-right" evidence="39">
        <dbReference type="Rhea" id="RHEA:38384"/>
    </physiologicalReaction>
</comment>
<feature type="domain" description="EF-hand" evidence="46">
    <location>
        <begin position="24"/>
        <end position="59"/>
    </location>
</feature>
<evidence type="ECO:0000256" key="36">
    <source>
        <dbReference type="ARBA" id="ARBA00048657"/>
    </source>
</evidence>
<evidence type="ECO:0000256" key="7">
    <source>
        <dbReference type="ARBA" id="ARBA00004879"/>
    </source>
</evidence>
<evidence type="ECO:0000256" key="10">
    <source>
        <dbReference type="ARBA" id="ARBA00013088"/>
    </source>
</evidence>
<evidence type="ECO:0000256" key="24">
    <source>
        <dbReference type="ARBA" id="ARBA00023166"/>
    </source>
</evidence>